<gene>
    <name evidence="1" type="ORF">EHS13_28905</name>
</gene>
<accession>A0A6B8RTH2</accession>
<dbReference type="OrthoDB" id="2661156at2"/>
<keyword evidence="2" id="KW-1185">Reference proteome</keyword>
<dbReference type="Proteomes" id="UP000426246">
    <property type="component" value="Chromosome"/>
</dbReference>
<dbReference type="RefSeq" id="WP_155703725.1">
    <property type="nucleotide sequence ID" value="NZ_CP034235.1"/>
</dbReference>
<dbReference type="KEGG" id="ppsc:EHS13_28905"/>
<dbReference type="AlphaFoldDB" id="A0A6B8RTH2"/>
<organism evidence="1 2">
    <name type="scientific">Paenibacillus psychroresistens</name>
    <dbReference type="NCBI Taxonomy" id="1778678"/>
    <lineage>
        <taxon>Bacteria</taxon>
        <taxon>Bacillati</taxon>
        <taxon>Bacillota</taxon>
        <taxon>Bacilli</taxon>
        <taxon>Bacillales</taxon>
        <taxon>Paenibacillaceae</taxon>
        <taxon>Paenibacillus</taxon>
    </lineage>
</organism>
<name>A0A6B8RTH2_9BACL</name>
<evidence type="ECO:0000313" key="2">
    <source>
        <dbReference type="Proteomes" id="UP000426246"/>
    </source>
</evidence>
<protein>
    <submittedName>
        <fullName evidence="1">Uncharacterized protein</fullName>
    </submittedName>
</protein>
<sequence length="118" mass="13323">MDKVPVYLQFAHEKTALQAFDTLQELEYNVELLEHEHVEHIPTLVLYVNNTDLTSALEIAQAHGGWIVEGKRSIPELEILTSAYELDYVPIPAHVVNDEEIGDPSEGDYDHFPAGVRL</sequence>
<proteinExistence type="predicted"/>
<dbReference type="EMBL" id="CP034235">
    <property type="protein sequence ID" value="QGQ98616.1"/>
    <property type="molecule type" value="Genomic_DNA"/>
</dbReference>
<evidence type="ECO:0000313" key="1">
    <source>
        <dbReference type="EMBL" id="QGQ98616.1"/>
    </source>
</evidence>
<reference evidence="2" key="1">
    <citation type="submission" date="2018-11" db="EMBL/GenBank/DDBJ databases">
        <title>Complete genome sequence of Paenibacillus sp. ML311-T8.</title>
        <authorList>
            <person name="Nam Y.-D."/>
            <person name="Kang J."/>
            <person name="Chung W.-H."/>
            <person name="Park Y.S."/>
        </authorList>
    </citation>
    <scope>NUCLEOTIDE SEQUENCE [LARGE SCALE GENOMIC DNA]</scope>
    <source>
        <strain evidence="2">ML311-T8</strain>
    </source>
</reference>